<comment type="caution">
    <text evidence="4">The sequence shown here is derived from an EMBL/GenBank/DDBJ whole genome shotgun (WGS) entry which is preliminary data.</text>
</comment>
<dbReference type="InterPro" id="IPR016035">
    <property type="entry name" value="Acyl_Trfase/lysoPLipase"/>
</dbReference>
<evidence type="ECO:0000256" key="1">
    <source>
        <dbReference type="ARBA" id="ARBA00023098"/>
    </source>
</evidence>
<proteinExistence type="predicted"/>
<evidence type="ECO:0000256" key="2">
    <source>
        <dbReference type="PROSITE-ProRule" id="PRU01161"/>
    </source>
</evidence>
<keyword evidence="1 2" id="KW-0443">Lipid metabolism</keyword>
<keyword evidence="2" id="KW-0442">Lipid degradation</keyword>
<feature type="short sequence motif" description="GXSXG" evidence="2">
    <location>
        <begin position="63"/>
        <end position="67"/>
    </location>
</feature>
<name>A0A1F5NMZ9_9BACT</name>
<dbReference type="GO" id="GO:0016042">
    <property type="term" value="P:lipid catabolic process"/>
    <property type="evidence" value="ECO:0007669"/>
    <property type="project" value="UniProtKB-UniRule"/>
</dbReference>
<dbReference type="AlphaFoldDB" id="A0A1F5NMZ9"/>
<dbReference type="GO" id="GO:0016787">
    <property type="term" value="F:hydrolase activity"/>
    <property type="evidence" value="ECO:0007669"/>
    <property type="project" value="UniProtKB-UniRule"/>
</dbReference>
<protein>
    <recommendedName>
        <fullName evidence="3">PNPLA domain-containing protein</fullName>
    </recommendedName>
</protein>
<evidence type="ECO:0000313" key="5">
    <source>
        <dbReference type="Proteomes" id="UP000176864"/>
    </source>
</evidence>
<comment type="caution">
    <text evidence="2">Lacks conserved residue(s) required for the propagation of feature annotation.</text>
</comment>
<reference evidence="4 5" key="1">
    <citation type="journal article" date="2016" name="Nat. Commun.">
        <title>Thousands of microbial genomes shed light on interconnected biogeochemical processes in an aquifer system.</title>
        <authorList>
            <person name="Anantharaman K."/>
            <person name="Brown C.T."/>
            <person name="Hug L.A."/>
            <person name="Sharon I."/>
            <person name="Castelle C.J."/>
            <person name="Probst A.J."/>
            <person name="Thomas B.C."/>
            <person name="Singh A."/>
            <person name="Wilkins M.J."/>
            <person name="Karaoz U."/>
            <person name="Brodie E.L."/>
            <person name="Williams K.H."/>
            <person name="Hubbard S.S."/>
            <person name="Banfield J.F."/>
        </authorList>
    </citation>
    <scope>NUCLEOTIDE SEQUENCE [LARGE SCALE GENOMIC DNA]</scope>
</reference>
<accession>A0A1F5NMZ9</accession>
<feature type="domain" description="PNPLA" evidence="3">
    <location>
        <begin position="30"/>
        <end position="197"/>
    </location>
</feature>
<feature type="active site" description="Nucleophile" evidence="2">
    <location>
        <position position="65"/>
    </location>
</feature>
<dbReference type="Pfam" id="PF01734">
    <property type="entry name" value="Patatin"/>
    <property type="match status" value="1"/>
</dbReference>
<dbReference type="SUPFAM" id="SSF52151">
    <property type="entry name" value="FabD/lysophospholipase-like"/>
    <property type="match status" value="1"/>
</dbReference>
<evidence type="ECO:0000313" key="4">
    <source>
        <dbReference type="EMBL" id="OGE79067.1"/>
    </source>
</evidence>
<evidence type="ECO:0000259" key="3">
    <source>
        <dbReference type="PROSITE" id="PS51635"/>
    </source>
</evidence>
<dbReference type="EMBL" id="MFEK01000009">
    <property type="protein sequence ID" value="OGE79067.1"/>
    <property type="molecule type" value="Genomic_DNA"/>
</dbReference>
<organism evidence="4 5">
    <name type="scientific">Candidatus Doudnabacteria bacterium RIFCSPHIGHO2_01_FULL_46_14</name>
    <dbReference type="NCBI Taxonomy" id="1817824"/>
    <lineage>
        <taxon>Bacteria</taxon>
        <taxon>Candidatus Doudnaibacteriota</taxon>
    </lineage>
</organism>
<dbReference type="InterPro" id="IPR002641">
    <property type="entry name" value="PNPLA_dom"/>
</dbReference>
<dbReference type="Proteomes" id="UP000176864">
    <property type="component" value="Unassembled WGS sequence"/>
</dbReference>
<dbReference type="Gene3D" id="3.40.1090.10">
    <property type="entry name" value="Cytosolic phospholipase A2 catalytic domain"/>
    <property type="match status" value="1"/>
</dbReference>
<feature type="active site" description="Proton acceptor" evidence="2">
    <location>
        <position position="184"/>
    </location>
</feature>
<sequence>MLHKTSLALNKNTTPAFAKSKIITIVKLAIICTGGGMRCAYSGGALVALAKEFHITTPDITIGVSGGAGSLAYYLAGQYEDIERIWTELLATKKFIEFRLRKPILDIDYLIDTVFKKQAPLDTERIMSSSTDWFFPATDIHTQKQSRFFSKNNSLDIFEILRASMAVPFIYGKRILLEGFDYQDGDLGLTIEDSIAKARSLGATHIIVIESHQENFRVRFIDKFFKNKFKKSEIYRPSKNNDAPLFIIRIRNTHSPAGLLTRDKNKLRATFNKGYDEMVAHHELRAFPSQLH</sequence>
<dbReference type="PROSITE" id="PS51635">
    <property type="entry name" value="PNPLA"/>
    <property type="match status" value="1"/>
</dbReference>
<gene>
    <name evidence="4" type="ORF">A2751_04310</name>
</gene>
<keyword evidence="2" id="KW-0378">Hydrolase</keyword>